<keyword evidence="3 7" id="KW-0812">Transmembrane</keyword>
<feature type="transmembrane region" description="Helical" evidence="7">
    <location>
        <begin position="339"/>
        <end position="361"/>
    </location>
</feature>
<evidence type="ECO:0000256" key="4">
    <source>
        <dbReference type="ARBA" id="ARBA00022989"/>
    </source>
</evidence>
<feature type="transmembrane region" description="Helical" evidence="7">
    <location>
        <begin position="191"/>
        <end position="209"/>
    </location>
</feature>
<feature type="transmembrane region" description="Helical" evidence="7">
    <location>
        <begin position="260"/>
        <end position="277"/>
    </location>
</feature>
<dbReference type="PANTHER" id="PTHR30250">
    <property type="entry name" value="PST FAMILY PREDICTED COLANIC ACID TRANSPORTER"/>
    <property type="match status" value="1"/>
</dbReference>
<dbReference type="PANTHER" id="PTHR30250:SF21">
    <property type="entry name" value="LIPID II FLIPPASE MURJ"/>
    <property type="match status" value="1"/>
</dbReference>
<comment type="subcellular location">
    <subcellularLocation>
        <location evidence="1">Cell membrane</location>
        <topology evidence="1">Multi-pass membrane protein</topology>
    </subcellularLocation>
</comment>
<feature type="transmembrane region" description="Helical" evidence="7">
    <location>
        <begin position="151"/>
        <end position="171"/>
    </location>
</feature>
<feature type="region of interest" description="Disordered" evidence="6">
    <location>
        <begin position="1"/>
        <end position="23"/>
    </location>
</feature>
<evidence type="ECO:0000313" key="9">
    <source>
        <dbReference type="Proteomes" id="UP001314241"/>
    </source>
</evidence>
<reference evidence="8 9" key="1">
    <citation type="submission" date="2024-01" db="EMBL/GenBank/DDBJ databases">
        <authorList>
            <person name="Botero Cardona J."/>
        </authorList>
    </citation>
    <scope>NUCLEOTIDE SEQUENCE [LARGE SCALE GENOMIC DNA]</scope>
    <source>
        <strain evidence="8 9">LMG 33000</strain>
    </source>
</reference>
<keyword evidence="9" id="KW-1185">Reference proteome</keyword>
<proteinExistence type="predicted"/>
<dbReference type="InterPro" id="IPR024923">
    <property type="entry name" value="PG_synth_SpoVB"/>
</dbReference>
<name>A0ABM9N3J4_9LACO</name>
<keyword evidence="2" id="KW-1003">Cell membrane</keyword>
<evidence type="ECO:0000256" key="2">
    <source>
        <dbReference type="ARBA" id="ARBA00022475"/>
    </source>
</evidence>
<feature type="region of interest" description="Disordered" evidence="6">
    <location>
        <begin position="38"/>
        <end position="76"/>
    </location>
</feature>
<feature type="transmembrane region" description="Helical" evidence="7">
    <location>
        <begin position="110"/>
        <end position="131"/>
    </location>
</feature>
<dbReference type="Proteomes" id="UP001314241">
    <property type="component" value="Unassembled WGS sequence"/>
</dbReference>
<feature type="transmembrane region" description="Helical" evidence="7">
    <location>
        <begin position="430"/>
        <end position="453"/>
    </location>
</feature>
<feature type="transmembrane region" description="Helical" evidence="7">
    <location>
        <begin position="465"/>
        <end position="487"/>
    </location>
</feature>
<evidence type="ECO:0000256" key="5">
    <source>
        <dbReference type="ARBA" id="ARBA00023136"/>
    </source>
</evidence>
<protein>
    <submittedName>
        <fullName evidence="8">Membrane protein involved in the export of O-antigen and teichoic acid (RfbX)</fullName>
    </submittedName>
</protein>
<feature type="transmembrane region" description="Helical" evidence="7">
    <location>
        <begin position="289"/>
        <end position="309"/>
    </location>
</feature>
<comment type="caution">
    <text evidence="8">The sequence shown here is derived from an EMBL/GenBank/DDBJ whole genome shotgun (WGS) entry which is preliminary data.</text>
</comment>
<feature type="compositionally biased region" description="Basic and acidic residues" evidence="6">
    <location>
        <begin position="12"/>
        <end position="23"/>
    </location>
</feature>
<evidence type="ECO:0000313" key="8">
    <source>
        <dbReference type="EMBL" id="CAK8053722.1"/>
    </source>
</evidence>
<dbReference type="RefSeq" id="WP_349641276.1">
    <property type="nucleotide sequence ID" value="NZ_CAWVOH010000001.1"/>
</dbReference>
<keyword evidence="4 7" id="KW-1133">Transmembrane helix</keyword>
<feature type="transmembrane region" description="Helical" evidence="7">
    <location>
        <begin position="389"/>
        <end position="409"/>
    </location>
</feature>
<keyword evidence="5 7" id="KW-0472">Membrane</keyword>
<feature type="transmembrane region" description="Helical" evidence="7">
    <location>
        <begin position="560"/>
        <end position="582"/>
    </location>
</feature>
<gene>
    <name evidence="8" type="ORF">R54876_GBNLAHCA_00279</name>
</gene>
<dbReference type="InterPro" id="IPR050833">
    <property type="entry name" value="Poly_Biosynth_Transport"/>
</dbReference>
<feature type="compositionally biased region" description="Basic residues" evidence="6">
    <location>
        <begin position="49"/>
        <end position="60"/>
    </location>
</feature>
<feature type="transmembrane region" description="Helical" evidence="7">
    <location>
        <begin position="594"/>
        <end position="615"/>
    </location>
</feature>
<sequence length="635" mass="69389">MSQDKQPGAQHANDDIQVDRTEVDGQYLTADELLSKLDLNVSPSEGQQHYKKRASRRPSRKHVETPAPTTVDSSPELLDKALDQNLATPTDAATINQSDSDSRALVRGSAWLSAGNIISRLLGAVFILPWLLMLGEYANKSNSLFSQGYNIYGIMLAIATFGFPSAIAKVVGKLIAQHKNDDIRSLTKQSLMVGVVLGVVFAAILYIGAPALSNQNDNVVPVLHSLAWAVLVFPLMSMLRGIFQGHQLMHISAISDIVEQIARIIYLLLATLVVLKLDPTNWVGAVVQATFAAFIGALFSMGILAWGWIKYKDQIMPPATPRGEPNKAMELVVHILKESWPFVIIGSATNLFLFVDQYSFFNIMRHFFDISKDDLQVQFALFSANPNKLVMIVISFATSIAASALPILAGARGKGDMEAVNKQLKQVLSLTMLVLLPAALGMFAISTPLYKMFYPIDSTTQEGIYLLQFSTMLTIVFSLFMLLAMILQSLSDTKIVLKSFTYGLLIKIVLQLPLVYTLQGMGALLASAIGMGYSVYYMLKYSEEHYQVGLTTVASDVGGAFFASAIMAIVVYLFLAVLNVLLPGSGKVANTVETILAVGVGGIVLLPLYSYFGLADKILGSYLQRLPKFLRPEHK</sequence>
<evidence type="ECO:0000256" key="1">
    <source>
        <dbReference type="ARBA" id="ARBA00004651"/>
    </source>
</evidence>
<evidence type="ECO:0000256" key="7">
    <source>
        <dbReference type="SAM" id="Phobius"/>
    </source>
</evidence>
<evidence type="ECO:0000256" key="6">
    <source>
        <dbReference type="SAM" id="MobiDB-lite"/>
    </source>
</evidence>
<evidence type="ECO:0000256" key="3">
    <source>
        <dbReference type="ARBA" id="ARBA00022692"/>
    </source>
</evidence>
<dbReference type="CDD" id="cd13124">
    <property type="entry name" value="MATE_SpoVB_like"/>
    <property type="match status" value="1"/>
</dbReference>
<accession>A0ABM9N3J4</accession>
<dbReference type="Pfam" id="PF01943">
    <property type="entry name" value="Polysacc_synt"/>
    <property type="match status" value="1"/>
</dbReference>
<feature type="transmembrane region" description="Helical" evidence="7">
    <location>
        <begin position="221"/>
        <end position="239"/>
    </location>
</feature>
<dbReference type="InterPro" id="IPR002797">
    <property type="entry name" value="Polysacc_synth"/>
</dbReference>
<dbReference type="EMBL" id="CAWVOH010000001">
    <property type="protein sequence ID" value="CAK8053722.1"/>
    <property type="molecule type" value="Genomic_DNA"/>
</dbReference>
<organism evidence="8 9">
    <name type="scientific">Eupransor demetentiae</name>
    <dbReference type="NCBI Taxonomy" id="3109584"/>
    <lineage>
        <taxon>Bacteria</taxon>
        <taxon>Bacillati</taxon>
        <taxon>Bacillota</taxon>
        <taxon>Bacilli</taxon>
        <taxon>Lactobacillales</taxon>
        <taxon>Lactobacillaceae</taxon>
        <taxon>Eupransor</taxon>
    </lineage>
</organism>